<dbReference type="Proteomes" id="UP000184386">
    <property type="component" value="Unassembled WGS sequence"/>
</dbReference>
<dbReference type="PANTHER" id="PTHR32305">
    <property type="match status" value="1"/>
</dbReference>
<keyword evidence="2" id="KW-1185">Reference proteome</keyword>
<feature type="non-terminal residue" evidence="1">
    <location>
        <position position="1"/>
    </location>
</feature>
<dbReference type="PRINTS" id="PR00394">
    <property type="entry name" value="RHSPROTEIN"/>
</dbReference>
<dbReference type="STRING" id="1121322.SAMN02745136_00696"/>
<sequence length="320" mass="35958">FLWSGNTLLHEWEVGEEGKRKLRERAGEKADYLLKIEEKADQKARADAVKGSVPPNGLITWVFQDDFIPRAKLTEEDAYSIISDYLGTPVEAYDEEGKKVWERGLDIYGRVKTSLKDKFGRTTDLVGEDGFIPFRYQGQYEDVETGLYYNRFRYYDPEIGQYTQQDPIGLAGGNPTIYGYVRDPNIWIDPWGLIEVFRNLRPDEIISEGLSARVPGRGMSVAGHIMNGTKHNGSQFISTTTDINVAMKWNNSGQTMVRFDTEDVIPDILGNKSIVDVSNPTNARNVGLGGRSYSNAVSSKEVLIEGKVPADKIEKVSCIR</sequence>
<organism evidence="1 2">
    <name type="scientific">Anaerocolumna jejuensis DSM 15929</name>
    <dbReference type="NCBI Taxonomy" id="1121322"/>
    <lineage>
        <taxon>Bacteria</taxon>
        <taxon>Bacillati</taxon>
        <taxon>Bacillota</taxon>
        <taxon>Clostridia</taxon>
        <taxon>Lachnospirales</taxon>
        <taxon>Lachnospiraceae</taxon>
        <taxon>Anaerocolumna</taxon>
    </lineage>
</organism>
<accession>A0A1M6LSC6</accession>
<dbReference type="Gene3D" id="3.90.210.10">
    <property type="entry name" value="Heat-Labile Enterotoxin, subunit A"/>
    <property type="match status" value="1"/>
</dbReference>
<name>A0A1M6LSC6_9FIRM</name>
<dbReference type="RefSeq" id="WP_207650826.1">
    <property type="nucleotide sequence ID" value="NZ_FRAC01000007.1"/>
</dbReference>
<dbReference type="EMBL" id="FRAC01000007">
    <property type="protein sequence ID" value="SHJ74063.1"/>
    <property type="molecule type" value="Genomic_DNA"/>
</dbReference>
<dbReference type="NCBIfam" id="TIGR03696">
    <property type="entry name" value="Rhs_assc_core"/>
    <property type="match status" value="1"/>
</dbReference>
<dbReference type="InterPro" id="IPR050708">
    <property type="entry name" value="T6SS_VgrG/RHS"/>
</dbReference>
<evidence type="ECO:0000313" key="1">
    <source>
        <dbReference type="EMBL" id="SHJ74063.1"/>
    </source>
</evidence>
<protein>
    <submittedName>
        <fullName evidence="1">RHS repeat-associated core domain-containing protein</fullName>
    </submittedName>
</protein>
<dbReference type="Gene3D" id="2.180.10.10">
    <property type="entry name" value="RHS repeat-associated core"/>
    <property type="match status" value="1"/>
</dbReference>
<gene>
    <name evidence="1" type="ORF">SAMN02745136_00696</name>
</gene>
<dbReference type="InterPro" id="IPR022385">
    <property type="entry name" value="Rhs_assc_core"/>
</dbReference>
<dbReference type="PANTHER" id="PTHR32305:SF15">
    <property type="entry name" value="PROTEIN RHSA-RELATED"/>
    <property type="match status" value="1"/>
</dbReference>
<proteinExistence type="predicted"/>
<dbReference type="AlphaFoldDB" id="A0A1M6LSC6"/>
<reference evidence="1 2" key="1">
    <citation type="submission" date="2016-11" db="EMBL/GenBank/DDBJ databases">
        <authorList>
            <person name="Jaros S."/>
            <person name="Januszkiewicz K."/>
            <person name="Wedrychowicz H."/>
        </authorList>
    </citation>
    <scope>NUCLEOTIDE SEQUENCE [LARGE SCALE GENOMIC DNA]</scope>
    <source>
        <strain evidence="1 2">DSM 15929</strain>
    </source>
</reference>
<evidence type="ECO:0000313" key="2">
    <source>
        <dbReference type="Proteomes" id="UP000184386"/>
    </source>
</evidence>